<feature type="site" description="Important for autoinhibition of adenylyltransferase activity" evidence="2">
    <location>
        <position position="156"/>
    </location>
</feature>
<keyword evidence="1" id="KW-0547">Nucleotide-binding</keyword>
<name>A0A1F5VJ63_9BACT</name>
<comment type="caution">
    <text evidence="4">The sequence shown here is derived from an EMBL/GenBank/DDBJ whole genome shotgun (WGS) entry which is preliminary data.</text>
</comment>
<dbReference type="STRING" id="1798325.A2834_01270"/>
<organism evidence="4 5">
    <name type="scientific">Candidatus Giovannonibacteria bacterium RIFCSPHIGHO2_01_FULL_45_23</name>
    <dbReference type="NCBI Taxonomy" id="1798325"/>
    <lineage>
        <taxon>Bacteria</taxon>
        <taxon>Candidatus Giovannoniibacteriota</taxon>
    </lineage>
</organism>
<dbReference type="Proteomes" id="UP000179251">
    <property type="component" value="Unassembled WGS sequence"/>
</dbReference>
<dbReference type="InterPro" id="IPR003812">
    <property type="entry name" value="Fido"/>
</dbReference>
<gene>
    <name evidence="4" type="ORF">A2834_01270</name>
</gene>
<evidence type="ECO:0000256" key="2">
    <source>
        <dbReference type="PIRSR" id="PIRSR640198-3"/>
    </source>
</evidence>
<accession>A0A1F5VJ63</accession>
<dbReference type="EMBL" id="MFHD01000002">
    <property type="protein sequence ID" value="OGF63462.1"/>
    <property type="molecule type" value="Genomic_DNA"/>
</dbReference>
<dbReference type="SUPFAM" id="SSF140931">
    <property type="entry name" value="Fic-like"/>
    <property type="match status" value="1"/>
</dbReference>
<protein>
    <recommendedName>
        <fullName evidence="3">Fido domain-containing protein</fullName>
    </recommendedName>
</protein>
<dbReference type="InterPro" id="IPR040198">
    <property type="entry name" value="Fido_containing"/>
</dbReference>
<feature type="domain" description="Fido" evidence="3">
    <location>
        <begin position="206"/>
        <end position="339"/>
    </location>
</feature>
<dbReference type="Pfam" id="PF02661">
    <property type="entry name" value="Fic"/>
    <property type="match status" value="1"/>
</dbReference>
<dbReference type="PANTHER" id="PTHR13504:SF38">
    <property type="entry name" value="FIDO DOMAIN-CONTAINING PROTEIN"/>
    <property type="match status" value="1"/>
</dbReference>
<proteinExistence type="predicted"/>
<dbReference type="GO" id="GO:0005524">
    <property type="term" value="F:ATP binding"/>
    <property type="evidence" value="ECO:0007669"/>
    <property type="project" value="UniProtKB-KW"/>
</dbReference>
<dbReference type="Gene3D" id="1.10.3290.10">
    <property type="entry name" value="Fido-like domain"/>
    <property type="match status" value="1"/>
</dbReference>
<dbReference type="InterPro" id="IPR036597">
    <property type="entry name" value="Fido-like_dom_sf"/>
</dbReference>
<sequence>MIKISQKQQQTMLLFLQNAFLSSSQTHNLLLKTGVDLSLVTVKRELKRMSSAGILTATGKGRSSAYSISALGRIFAKIDAGVYCAKEPDKRYGLDHFNFELLPAWPSEVFATDELAALKSATNEYRGRTADLPSSIAKKEIERLVIELSWKSSKIEGNTYTLLDTEKLILEHKEAPGHGKKETRMILNHKNTFIFVHENAKNFRALTHANLEQLHKILVKGLNVGIGLRQKPVGVVGSKYRPLDNIHQIKEAVDLLVSAVAKAESPFTKALTALAGLSYIQPFEDGNKRTARLMADALLLAHGCAPLSYRSVDEKEYREATTVFYELNSLMPIKKIFIEQYEFAAKNYAVR</sequence>
<evidence type="ECO:0000259" key="3">
    <source>
        <dbReference type="PROSITE" id="PS51459"/>
    </source>
</evidence>
<reference evidence="4 5" key="1">
    <citation type="journal article" date="2016" name="Nat. Commun.">
        <title>Thousands of microbial genomes shed light on interconnected biogeochemical processes in an aquifer system.</title>
        <authorList>
            <person name="Anantharaman K."/>
            <person name="Brown C.T."/>
            <person name="Hug L.A."/>
            <person name="Sharon I."/>
            <person name="Castelle C.J."/>
            <person name="Probst A.J."/>
            <person name="Thomas B.C."/>
            <person name="Singh A."/>
            <person name="Wilkins M.J."/>
            <person name="Karaoz U."/>
            <person name="Brodie E.L."/>
            <person name="Williams K.H."/>
            <person name="Hubbard S.S."/>
            <person name="Banfield J.F."/>
        </authorList>
    </citation>
    <scope>NUCLEOTIDE SEQUENCE [LARGE SCALE GENOMIC DNA]</scope>
</reference>
<keyword evidence="1" id="KW-0067">ATP-binding</keyword>
<evidence type="ECO:0000313" key="5">
    <source>
        <dbReference type="Proteomes" id="UP000179251"/>
    </source>
</evidence>
<evidence type="ECO:0000313" key="4">
    <source>
        <dbReference type="EMBL" id="OGF63462.1"/>
    </source>
</evidence>
<dbReference type="PANTHER" id="PTHR13504">
    <property type="entry name" value="FIDO DOMAIN-CONTAINING PROTEIN DDB_G0283145"/>
    <property type="match status" value="1"/>
</dbReference>
<evidence type="ECO:0000256" key="1">
    <source>
        <dbReference type="PIRSR" id="PIRSR640198-2"/>
    </source>
</evidence>
<feature type="binding site" evidence="1">
    <location>
        <begin position="285"/>
        <end position="292"/>
    </location>
    <ligand>
        <name>ATP</name>
        <dbReference type="ChEBI" id="CHEBI:30616"/>
    </ligand>
</feature>
<dbReference type="AlphaFoldDB" id="A0A1F5VJ63"/>
<dbReference type="PROSITE" id="PS51459">
    <property type="entry name" value="FIDO"/>
    <property type="match status" value="1"/>
</dbReference>